<evidence type="ECO:0000256" key="2">
    <source>
        <dbReference type="SAM" id="MobiDB-lite"/>
    </source>
</evidence>
<evidence type="ECO:0000313" key="6">
    <source>
        <dbReference type="Proteomes" id="UP000886824"/>
    </source>
</evidence>
<accession>A0A9D2CDF2</accession>
<dbReference type="EMBL" id="DXCX01000081">
    <property type="protein sequence ID" value="HIY73841.1"/>
    <property type="molecule type" value="Genomic_DNA"/>
</dbReference>
<dbReference type="NCBIfam" id="TIGR00350">
    <property type="entry name" value="lytR_cpsA_psr"/>
    <property type="match status" value="1"/>
</dbReference>
<keyword evidence="3" id="KW-1133">Transmembrane helix</keyword>
<sequence length="499" mass="54091">MTPEKEFRKGGSRLAGSTASPSPQKPRKKRTSRQKAMLVVYVVVTVLAALVVLGFVLSRLLFVKPSISLDGGRPELSEGDGTGGDLDTQTPGVYGSGRKEDFFTFLVIGRDTGGGGNTDTLMLASYDVPKQKLSVMSIPRDTMVNVSWDIKKINSVYNVYGGGDRGIDALDKEISQLVGFVPDFQVVVEWDAVGELVDATGGVWFEVPRNMNYDDPTQDLHIHIDAGYQLLDGEDAMGVIRYRHDNDRRYGYADGDLGRIKTQQAFLKAVVEQCLQIKNVTKIQQLAEVFNKNVTTNLTIQNLLWFGQQAIFGGLEMENVNFVTMPCTNKSVWSREYGNMQSYVVPNTNELVDLVNEYFNPYLEDLSSRELDIMYVNADGTIGSSTGRLEDTTHNAKWLARQSQSSATPPPAESEGPVEETTTPVETAPVETESPEASDVPSPSPSEGGGESAVPPLETPAETAVPSAPPSETPAVTPGPSPVPVTESPDGPPEGIPIL</sequence>
<dbReference type="Gene3D" id="3.40.630.190">
    <property type="entry name" value="LCP protein"/>
    <property type="match status" value="1"/>
</dbReference>
<keyword evidence="3" id="KW-0812">Transmembrane</keyword>
<reference evidence="5" key="1">
    <citation type="journal article" date="2021" name="PeerJ">
        <title>Extensive microbial diversity within the chicken gut microbiome revealed by metagenomics and culture.</title>
        <authorList>
            <person name="Gilroy R."/>
            <person name="Ravi A."/>
            <person name="Getino M."/>
            <person name="Pursley I."/>
            <person name="Horton D.L."/>
            <person name="Alikhan N.F."/>
            <person name="Baker D."/>
            <person name="Gharbi K."/>
            <person name="Hall N."/>
            <person name="Watson M."/>
            <person name="Adriaenssens E.M."/>
            <person name="Foster-Nyarko E."/>
            <person name="Jarju S."/>
            <person name="Secka A."/>
            <person name="Antonio M."/>
            <person name="Oren A."/>
            <person name="Chaudhuri R.R."/>
            <person name="La Ragione R."/>
            <person name="Hildebrand F."/>
            <person name="Pallen M.J."/>
        </authorList>
    </citation>
    <scope>NUCLEOTIDE SEQUENCE</scope>
    <source>
        <strain evidence="5">CHK33-7979</strain>
    </source>
</reference>
<dbReference type="Proteomes" id="UP000886824">
    <property type="component" value="Unassembled WGS sequence"/>
</dbReference>
<feature type="region of interest" description="Disordered" evidence="2">
    <location>
        <begin position="399"/>
        <end position="499"/>
    </location>
</feature>
<proteinExistence type="inferred from homology"/>
<feature type="region of interest" description="Disordered" evidence="2">
    <location>
        <begin position="1"/>
        <end position="31"/>
    </location>
</feature>
<protein>
    <submittedName>
        <fullName evidence="5">LCP family protein</fullName>
    </submittedName>
</protein>
<evidence type="ECO:0000256" key="1">
    <source>
        <dbReference type="ARBA" id="ARBA00006068"/>
    </source>
</evidence>
<gene>
    <name evidence="5" type="ORF">H9826_07700</name>
</gene>
<dbReference type="PANTHER" id="PTHR33392">
    <property type="entry name" value="POLYISOPRENYL-TEICHOIC ACID--PEPTIDOGLYCAN TEICHOIC ACID TRANSFERASE TAGU"/>
    <property type="match status" value="1"/>
</dbReference>
<feature type="compositionally biased region" description="Pro residues" evidence="2">
    <location>
        <begin position="490"/>
        <end position="499"/>
    </location>
</feature>
<dbReference type="AlphaFoldDB" id="A0A9D2CDF2"/>
<evidence type="ECO:0000259" key="4">
    <source>
        <dbReference type="Pfam" id="PF03816"/>
    </source>
</evidence>
<keyword evidence="3" id="KW-0472">Membrane</keyword>
<organism evidence="5 6">
    <name type="scientific">Candidatus Intestinimonas merdavium</name>
    <dbReference type="NCBI Taxonomy" id="2838622"/>
    <lineage>
        <taxon>Bacteria</taxon>
        <taxon>Bacillati</taxon>
        <taxon>Bacillota</taxon>
        <taxon>Clostridia</taxon>
        <taxon>Eubacteriales</taxon>
        <taxon>Intestinimonas</taxon>
    </lineage>
</organism>
<feature type="compositionally biased region" description="Pro residues" evidence="2">
    <location>
        <begin position="467"/>
        <end position="483"/>
    </location>
</feature>
<feature type="transmembrane region" description="Helical" evidence="3">
    <location>
        <begin position="36"/>
        <end position="57"/>
    </location>
</feature>
<dbReference type="InterPro" id="IPR004474">
    <property type="entry name" value="LytR_CpsA_psr"/>
</dbReference>
<dbReference type="PANTHER" id="PTHR33392:SF6">
    <property type="entry name" value="POLYISOPRENYL-TEICHOIC ACID--PEPTIDOGLYCAN TEICHOIC ACID TRANSFERASE TAGU"/>
    <property type="match status" value="1"/>
</dbReference>
<feature type="compositionally biased region" description="Low complexity" evidence="2">
    <location>
        <begin position="413"/>
        <end position="441"/>
    </location>
</feature>
<evidence type="ECO:0000256" key="3">
    <source>
        <dbReference type="SAM" id="Phobius"/>
    </source>
</evidence>
<name>A0A9D2CDF2_9FIRM</name>
<comment type="caution">
    <text evidence="5">The sequence shown here is derived from an EMBL/GenBank/DDBJ whole genome shotgun (WGS) entry which is preliminary data.</text>
</comment>
<reference evidence="5" key="2">
    <citation type="submission" date="2021-04" db="EMBL/GenBank/DDBJ databases">
        <authorList>
            <person name="Gilroy R."/>
        </authorList>
    </citation>
    <scope>NUCLEOTIDE SEQUENCE</scope>
    <source>
        <strain evidence="5">CHK33-7979</strain>
    </source>
</reference>
<feature type="domain" description="Cell envelope-related transcriptional attenuator" evidence="4">
    <location>
        <begin position="117"/>
        <end position="274"/>
    </location>
</feature>
<dbReference type="Pfam" id="PF03816">
    <property type="entry name" value="LytR_cpsA_psr"/>
    <property type="match status" value="1"/>
</dbReference>
<evidence type="ECO:0000313" key="5">
    <source>
        <dbReference type="EMBL" id="HIY73841.1"/>
    </source>
</evidence>
<comment type="similarity">
    <text evidence="1">Belongs to the LytR/CpsA/Psr (LCP) family.</text>
</comment>
<dbReference type="InterPro" id="IPR050922">
    <property type="entry name" value="LytR/CpsA/Psr_CW_biosynth"/>
</dbReference>